<dbReference type="Gene3D" id="2.60.120.260">
    <property type="entry name" value="Galactose-binding domain-like"/>
    <property type="match status" value="2"/>
</dbReference>
<dbReference type="EMBL" id="JBHUML010000005">
    <property type="protein sequence ID" value="MFD2706539.1"/>
    <property type="molecule type" value="Genomic_DNA"/>
</dbReference>
<proteinExistence type="predicted"/>
<dbReference type="Proteomes" id="UP001597520">
    <property type="component" value="Unassembled WGS sequence"/>
</dbReference>
<dbReference type="Gene3D" id="3.20.20.80">
    <property type="entry name" value="Glycosidases"/>
    <property type="match status" value="1"/>
</dbReference>
<dbReference type="RefSeq" id="WP_380713848.1">
    <property type="nucleotide sequence ID" value="NZ_JBHUML010000005.1"/>
</dbReference>
<gene>
    <name evidence="2" type="ORF">ACFSUB_13815</name>
</gene>
<keyword evidence="3" id="KW-1185">Reference proteome</keyword>
<dbReference type="PROSITE" id="PS51175">
    <property type="entry name" value="CBM6"/>
    <property type="match status" value="2"/>
</dbReference>
<organism evidence="2 3">
    <name type="scientific">Salibacterium lacus</name>
    <dbReference type="NCBI Taxonomy" id="1898109"/>
    <lineage>
        <taxon>Bacteria</taxon>
        <taxon>Bacillati</taxon>
        <taxon>Bacillota</taxon>
        <taxon>Bacilli</taxon>
        <taxon>Bacillales</taxon>
        <taxon>Bacillaceae</taxon>
    </lineage>
</organism>
<evidence type="ECO:0000313" key="3">
    <source>
        <dbReference type="Proteomes" id="UP001597520"/>
    </source>
</evidence>
<feature type="domain" description="CBM6" evidence="1">
    <location>
        <begin position="578"/>
        <end position="705"/>
    </location>
</feature>
<comment type="caution">
    <text evidence="2">The sequence shown here is derived from an EMBL/GenBank/DDBJ whole genome shotgun (WGS) entry which is preliminary data.</text>
</comment>
<dbReference type="SUPFAM" id="SSF51445">
    <property type="entry name" value="(Trans)glycosidases"/>
    <property type="match status" value="1"/>
</dbReference>
<dbReference type="InterPro" id="IPR008979">
    <property type="entry name" value="Galactose-bd-like_sf"/>
</dbReference>
<evidence type="ECO:0000313" key="2">
    <source>
        <dbReference type="EMBL" id="MFD2706539.1"/>
    </source>
</evidence>
<dbReference type="Pfam" id="PF16990">
    <property type="entry name" value="CBM_35"/>
    <property type="match status" value="1"/>
</dbReference>
<accession>A0ABW5T3M8</accession>
<dbReference type="InterPro" id="IPR017853">
    <property type="entry name" value="GH"/>
</dbReference>
<feature type="domain" description="CBM6" evidence="1">
    <location>
        <begin position="454"/>
        <end position="569"/>
    </location>
</feature>
<name>A0ABW5T3M8_9BACI</name>
<dbReference type="InterPro" id="IPR005084">
    <property type="entry name" value="CBM6"/>
</dbReference>
<dbReference type="SUPFAM" id="SSF49785">
    <property type="entry name" value="Galactose-binding domain-like"/>
    <property type="match status" value="2"/>
</dbReference>
<reference evidence="3" key="1">
    <citation type="journal article" date="2019" name="Int. J. Syst. Evol. Microbiol.">
        <title>The Global Catalogue of Microorganisms (GCM) 10K type strain sequencing project: providing services to taxonomists for standard genome sequencing and annotation.</title>
        <authorList>
            <consortium name="The Broad Institute Genomics Platform"/>
            <consortium name="The Broad Institute Genome Sequencing Center for Infectious Disease"/>
            <person name="Wu L."/>
            <person name="Ma J."/>
        </authorList>
    </citation>
    <scope>NUCLEOTIDE SEQUENCE [LARGE SCALE GENOMIC DNA]</scope>
    <source>
        <strain evidence="3">KCTC 33792</strain>
    </source>
</reference>
<evidence type="ECO:0000259" key="1">
    <source>
        <dbReference type="PROSITE" id="PS51175"/>
    </source>
</evidence>
<protein>
    <submittedName>
        <fullName evidence="2">CBM35 domain-containing protein</fullName>
    </submittedName>
</protein>
<sequence>MKEKLRLAAAGLFIVAGTGAGVPSHSDSVKAEENGTSDVETLRVDVGHEYRPVTQVASGALYGLGEAGYPPQELVNPTKPKMFTQMAPGGTHFPNGETKVLGDSLEVAPIAEEAKASVTIRMPDIYPDFPYQWEGWNDWETKVREIVQDTKESESDNIYGYEIWNEPEWTWDEEAAGPFLEGWERTYNLIKEMDTETDIIGPSFTQYDEPLLREFLIHARDTNTLPDIMSWHELGNPEGNHENGPAPWAIESHVEDYRALEKELGIEPLRISINEYGVQSEQAVPGAMIQYIAPFERAGVDTANLAFWYRPGRLSNLLTSDMEPNGAWWTYKWYGDMSGNMVMTEPAATDEAGLEGTVSISQDKEEIKGIFGGHDGDGVLSIDGLDEAAFLDDTAHVKVEEASWHGVDTPLSEPATVFEGEFTLTGDSLTIPVTDMEESSGYNLTITSSGEDASRYEAEHAAEHPGQEADAGTYVSNNKYVALEDDSLDFQVNAPEDGEYEIELRYAGITDGDGAQELEINGAPRDIALSESPRSGYETFRTTAHLDAGSNTIRLSADGTVDVDYLQVGTKPEGPFHLRAEAENAAIENAVTHHSSYASDGEFVGNIDYDDSSVTFDIEVPAGGAYTMEIGYADGTDAESTHSLSVNGGQSSEIAYENSGGWMSDVPNFGTRNLKTTEIELNEGDNTITFEKGSSYAELDYIALTRSITPDTLRRDVTTFTDEGLIKNKGIANSLQAKLKQDNLQPFINHVHAQRGKHISKQAADSLLRDAEQMMR</sequence>